<organism evidence="2 3">
    <name type="scientific">Adlercreutzia wanghongyangiae</name>
    <dbReference type="NCBI Taxonomy" id="3111451"/>
    <lineage>
        <taxon>Bacteria</taxon>
        <taxon>Bacillati</taxon>
        <taxon>Actinomycetota</taxon>
        <taxon>Coriobacteriia</taxon>
        <taxon>Eggerthellales</taxon>
        <taxon>Eggerthellaceae</taxon>
        <taxon>Adlercreutzia</taxon>
    </lineage>
</organism>
<evidence type="ECO:0000313" key="3">
    <source>
        <dbReference type="Proteomes" id="UP001349994"/>
    </source>
</evidence>
<gene>
    <name evidence="2" type="ORF">VIN30_00880</name>
</gene>
<proteinExistence type="predicted"/>
<comment type="caution">
    <text evidence="2">The sequence shown here is derived from an EMBL/GenBank/DDBJ whole genome shotgun (WGS) entry which is preliminary data.</text>
</comment>
<keyword evidence="3" id="KW-1185">Reference proteome</keyword>
<evidence type="ECO:0000313" key="2">
    <source>
        <dbReference type="EMBL" id="MEC4175003.1"/>
    </source>
</evidence>
<dbReference type="EMBL" id="JAYMFF010000002">
    <property type="protein sequence ID" value="MEC4175003.1"/>
    <property type="molecule type" value="Genomic_DNA"/>
</dbReference>
<protein>
    <submittedName>
        <fullName evidence="2">Uncharacterized protein</fullName>
    </submittedName>
</protein>
<reference evidence="2 3" key="1">
    <citation type="submission" date="2024-01" db="EMBL/GenBank/DDBJ databases">
        <title>novel species in genus Adlercreutzia.</title>
        <authorList>
            <person name="Liu X."/>
        </authorList>
    </citation>
    <scope>NUCLEOTIDE SEQUENCE [LARGE SCALE GENOMIC DNA]</scope>
    <source>
        <strain evidence="2 3">R7</strain>
    </source>
</reference>
<feature type="coiled-coil region" evidence="1">
    <location>
        <begin position="1"/>
        <end position="28"/>
    </location>
</feature>
<accession>A0ABU6IF59</accession>
<name>A0ABU6IF59_9ACTN</name>
<keyword evidence="1" id="KW-0175">Coiled coil</keyword>
<sequence>MQYTHEELAEAKRQIDSLLHKLRETHASLSAKETADRLKPQITLAARRIDALEVANALIERELACCNDAV</sequence>
<dbReference type="Proteomes" id="UP001349994">
    <property type="component" value="Unassembled WGS sequence"/>
</dbReference>
<dbReference type="RefSeq" id="WP_326438586.1">
    <property type="nucleotide sequence ID" value="NZ_JAYMFF010000002.1"/>
</dbReference>
<evidence type="ECO:0000256" key="1">
    <source>
        <dbReference type="SAM" id="Coils"/>
    </source>
</evidence>